<evidence type="ECO:0000256" key="6">
    <source>
        <dbReference type="ARBA" id="ARBA00022692"/>
    </source>
</evidence>
<dbReference type="OMA" id="FLYHKSE"/>
<evidence type="ECO:0000256" key="9">
    <source>
        <dbReference type="ARBA" id="ARBA00023098"/>
    </source>
</evidence>
<evidence type="ECO:0000256" key="11">
    <source>
        <dbReference type="ARBA" id="ARBA00023209"/>
    </source>
</evidence>
<evidence type="ECO:0000256" key="4">
    <source>
        <dbReference type="ARBA" id="ARBA00022516"/>
    </source>
</evidence>
<dbReference type="InterPro" id="IPR002048">
    <property type="entry name" value="EF_hand_dom"/>
</dbReference>
<evidence type="ECO:0000256" key="13">
    <source>
        <dbReference type="ARBA" id="ARBA00023315"/>
    </source>
</evidence>
<evidence type="ECO:0000256" key="10">
    <source>
        <dbReference type="ARBA" id="ARBA00023136"/>
    </source>
</evidence>
<dbReference type="AlphaFoldDB" id="A0A139WLL9"/>
<sequence length="581" mass="64938">MNGKLAAGISHDSLTEELLNPFVHRLELDTTYEKIKTAVLTVVLLPIRVSIICFFLISGWLLACIGLWGLTEEDLRAKPLSGWRSTVRQISAQLIRCLFVAGGFRLRVIGKQSNRSEAPVVALAPHSSFMDSIAMVYMGGPSIVAKGETASIPFFGSTKLTPILCFLGKSTYRAGGMNVVIKGQQASRSEAPILVIAPHSTFLDGGIIYATGFPSIIVRRESGTNPYIGKLINFTQPVYVWRDDPDSRQNTIKEIISRATSDLDWPQILIFPEGTCTNRSCLITFKPGAFYPGVPIQPVCIRYPNKLDTVTWTWEGPSALKLLWLTLTQPYSYCEIEFLPVYQPSEEEKKDPKLFANNVRAVMAKALGVPVSDYTYGDCKLMARAKEMNLPNSTSLVEVQKMRHRLNLHQSNVEENLLNSNILCQNCNKVTFTEFCKLLNLSPNDHCTQHLFKLYDKNCSGAIDFRDYLLGVLALSNSRTTLDAVKLACKIYDSSGCGRLSAEDFSRALFHTLAINKEYAFEIFEQVDKNKLGYITFDNFLAYAEKKAEFASLFSLSREEKLIPTSRNGEICPNDFSKKVD</sequence>
<dbReference type="PANTHER" id="PTHR23063">
    <property type="entry name" value="PHOSPHOLIPID ACYLTRANSFERASE"/>
    <property type="match status" value="1"/>
</dbReference>
<dbReference type="InterPro" id="IPR011992">
    <property type="entry name" value="EF-hand-dom_pair"/>
</dbReference>
<dbReference type="InParanoid" id="A0A139WLL9"/>
<dbReference type="STRING" id="7070.A0A139WLL9"/>
<comment type="subcellular location">
    <subcellularLocation>
        <location evidence="1">Membrane</location>
    </subcellularLocation>
</comment>
<evidence type="ECO:0000256" key="1">
    <source>
        <dbReference type="ARBA" id="ARBA00004370"/>
    </source>
</evidence>
<evidence type="ECO:0000256" key="3">
    <source>
        <dbReference type="ARBA" id="ARBA00008655"/>
    </source>
</evidence>
<dbReference type="eggNOG" id="KOG4666">
    <property type="taxonomic scope" value="Eukaryota"/>
</dbReference>
<keyword evidence="13" id="KW-0012">Acyltransferase</keyword>
<dbReference type="PhylomeDB" id="A0A139WLL9"/>
<evidence type="ECO:0000313" key="18">
    <source>
        <dbReference type="Proteomes" id="UP000007266"/>
    </source>
</evidence>
<dbReference type="InterPro" id="IPR002123">
    <property type="entry name" value="Plipid/glycerol_acylTrfase"/>
</dbReference>
<evidence type="ECO:0000256" key="2">
    <source>
        <dbReference type="ARBA" id="ARBA00005074"/>
    </source>
</evidence>
<comment type="similarity">
    <text evidence="3">Belongs to the 1-acyl-sn-glycerol-3-phosphate acyltransferase family.</text>
</comment>
<dbReference type="Proteomes" id="UP000007266">
    <property type="component" value="Linkage group 3"/>
</dbReference>
<dbReference type="PROSITE" id="PS00018">
    <property type="entry name" value="EF_HAND_1"/>
    <property type="match status" value="1"/>
</dbReference>
<organism evidence="17 18">
    <name type="scientific">Tribolium castaneum</name>
    <name type="common">Red flour beetle</name>
    <dbReference type="NCBI Taxonomy" id="7070"/>
    <lineage>
        <taxon>Eukaryota</taxon>
        <taxon>Metazoa</taxon>
        <taxon>Ecdysozoa</taxon>
        <taxon>Arthropoda</taxon>
        <taxon>Hexapoda</taxon>
        <taxon>Insecta</taxon>
        <taxon>Pterygota</taxon>
        <taxon>Neoptera</taxon>
        <taxon>Endopterygota</taxon>
        <taxon>Coleoptera</taxon>
        <taxon>Polyphaga</taxon>
        <taxon>Cucujiformia</taxon>
        <taxon>Tenebrionidae</taxon>
        <taxon>Tenebrionidae incertae sedis</taxon>
        <taxon>Tribolium</taxon>
    </lineage>
</organism>
<evidence type="ECO:0000256" key="5">
    <source>
        <dbReference type="ARBA" id="ARBA00022679"/>
    </source>
</evidence>
<keyword evidence="7" id="KW-0106">Calcium</keyword>
<evidence type="ECO:0000256" key="14">
    <source>
        <dbReference type="ARBA" id="ARBA00025707"/>
    </source>
</evidence>
<dbReference type="CDD" id="cd07991">
    <property type="entry name" value="LPLAT_LPCAT1-like"/>
    <property type="match status" value="1"/>
</dbReference>
<accession>A0A139WLL9</accession>
<dbReference type="FunCoup" id="A0A139WLL9">
    <property type="interactions" value="1160"/>
</dbReference>
<dbReference type="GO" id="GO:0005509">
    <property type="term" value="F:calcium ion binding"/>
    <property type="evidence" value="ECO:0007669"/>
    <property type="project" value="InterPro"/>
</dbReference>
<dbReference type="SUPFAM" id="SSF69593">
    <property type="entry name" value="Glycerol-3-phosphate (1)-acyltransferase"/>
    <property type="match status" value="2"/>
</dbReference>
<keyword evidence="6 15" id="KW-0812">Transmembrane</keyword>
<feature type="transmembrane region" description="Helical" evidence="15">
    <location>
        <begin position="42"/>
        <end position="70"/>
    </location>
</feature>
<dbReference type="Pfam" id="PF13833">
    <property type="entry name" value="EF-hand_8"/>
    <property type="match status" value="2"/>
</dbReference>
<dbReference type="InterPro" id="IPR045252">
    <property type="entry name" value="LPCAT1-like"/>
</dbReference>
<dbReference type="GO" id="GO:0016020">
    <property type="term" value="C:membrane"/>
    <property type="evidence" value="ECO:0007669"/>
    <property type="project" value="UniProtKB-SubCell"/>
</dbReference>
<dbReference type="UniPathway" id="UPA00085"/>
<evidence type="ECO:0000256" key="15">
    <source>
        <dbReference type="SAM" id="Phobius"/>
    </source>
</evidence>
<dbReference type="SMART" id="SM00563">
    <property type="entry name" value="PlsC"/>
    <property type="match status" value="1"/>
</dbReference>
<keyword evidence="5" id="KW-0808">Transferase</keyword>
<evidence type="ECO:0000256" key="12">
    <source>
        <dbReference type="ARBA" id="ARBA00023264"/>
    </source>
</evidence>
<evidence type="ECO:0000259" key="16">
    <source>
        <dbReference type="PROSITE" id="PS50222"/>
    </source>
</evidence>
<name>A0A139WLL9_TRICA</name>
<comment type="pathway">
    <text evidence="14">Phospholipid metabolism.</text>
</comment>
<reference evidence="17 18" key="1">
    <citation type="journal article" date="2008" name="Nature">
        <title>The genome of the model beetle and pest Tribolium castaneum.</title>
        <authorList>
            <consortium name="Tribolium Genome Sequencing Consortium"/>
            <person name="Richards S."/>
            <person name="Gibbs R.A."/>
            <person name="Weinstock G.M."/>
            <person name="Brown S.J."/>
            <person name="Denell R."/>
            <person name="Beeman R.W."/>
            <person name="Gibbs R."/>
            <person name="Beeman R.W."/>
            <person name="Brown S.J."/>
            <person name="Bucher G."/>
            <person name="Friedrich M."/>
            <person name="Grimmelikhuijzen C.J."/>
            <person name="Klingler M."/>
            <person name="Lorenzen M."/>
            <person name="Richards S."/>
            <person name="Roth S."/>
            <person name="Schroder R."/>
            <person name="Tautz D."/>
            <person name="Zdobnov E.M."/>
            <person name="Muzny D."/>
            <person name="Gibbs R.A."/>
            <person name="Weinstock G.M."/>
            <person name="Attaway T."/>
            <person name="Bell S."/>
            <person name="Buhay C.J."/>
            <person name="Chandrabose M.N."/>
            <person name="Chavez D."/>
            <person name="Clerk-Blankenburg K.P."/>
            <person name="Cree A."/>
            <person name="Dao M."/>
            <person name="Davis C."/>
            <person name="Chacko J."/>
            <person name="Dinh H."/>
            <person name="Dugan-Rocha S."/>
            <person name="Fowler G."/>
            <person name="Garner T.T."/>
            <person name="Garnes J."/>
            <person name="Gnirke A."/>
            <person name="Hawes A."/>
            <person name="Hernandez J."/>
            <person name="Hines S."/>
            <person name="Holder M."/>
            <person name="Hume J."/>
            <person name="Jhangiani S.N."/>
            <person name="Joshi V."/>
            <person name="Khan Z.M."/>
            <person name="Jackson L."/>
            <person name="Kovar C."/>
            <person name="Kowis A."/>
            <person name="Lee S."/>
            <person name="Lewis L.R."/>
            <person name="Margolis J."/>
            <person name="Morgan M."/>
            <person name="Nazareth L.V."/>
            <person name="Nguyen N."/>
            <person name="Okwuonu G."/>
            <person name="Parker D."/>
            <person name="Richards S."/>
            <person name="Ruiz S.J."/>
            <person name="Santibanez J."/>
            <person name="Savard J."/>
            <person name="Scherer S.E."/>
            <person name="Schneider B."/>
            <person name="Sodergren E."/>
            <person name="Tautz D."/>
            <person name="Vattahil S."/>
            <person name="Villasana D."/>
            <person name="White C.S."/>
            <person name="Wright R."/>
            <person name="Park Y."/>
            <person name="Beeman R.W."/>
            <person name="Lord J."/>
            <person name="Oppert B."/>
            <person name="Lorenzen M."/>
            <person name="Brown S."/>
            <person name="Wang L."/>
            <person name="Savard J."/>
            <person name="Tautz D."/>
            <person name="Richards S."/>
            <person name="Weinstock G."/>
            <person name="Gibbs R.A."/>
            <person name="Liu Y."/>
            <person name="Worley K."/>
            <person name="Weinstock G."/>
            <person name="Elsik C.G."/>
            <person name="Reese J.T."/>
            <person name="Elhaik E."/>
            <person name="Landan G."/>
            <person name="Graur D."/>
            <person name="Arensburger P."/>
            <person name="Atkinson P."/>
            <person name="Beeman R.W."/>
            <person name="Beidler J."/>
            <person name="Brown S.J."/>
            <person name="Demuth J.P."/>
            <person name="Drury D.W."/>
            <person name="Du Y.Z."/>
            <person name="Fujiwara H."/>
            <person name="Lorenzen M."/>
            <person name="Maselli V."/>
            <person name="Osanai M."/>
            <person name="Park Y."/>
            <person name="Robertson H.M."/>
            <person name="Tu Z."/>
            <person name="Wang J.J."/>
            <person name="Wang S."/>
            <person name="Richards S."/>
            <person name="Song H."/>
            <person name="Zhang L."/>
            <person name="Sodergren E."/>
            <person name="Werner D."/>
            <person name="Stanke M."/>
            <person name="Morgenstern B."/>
            <person name="Solovyev V."/>
            <person name="Kosarev P."/>
            <person name="Brown G."/>
            <person name="Chen H.C."/>
            <person name="Ermolaeva O."/>
            <person name="Hlavina W."/>
            <person name="Kapustin Y."/>
            <person name="Kiryutin B."/>
            <person name="Kitts P."/>
            <person name="Maglott D."/>
            <person name="Pruitt K."/>
            <person name="Sapojnikov V."/>
            <person name="Souvorov A."/>
            <person name="Mackey A.J."/>
            <person name="Waterhouse R.M."/>
            <person name="Wyder S."/>
            <person name="Zdobnov E.M."/>
            <person name="Zdobnov E.M."/>
            <person name="Wyder S."/>
            <person name="Kriventseva E.V."/>
            <person name="Kadowaki T."/>
            <person name="Bork P."/>
            <person name="Aranda M."/>
            <person name="Bao R."/>
            <person name="Beermann A."/>
            <person name="Berns N."/>
            <person name="Bolognesi R."/>
            <person name="Bonneton F."/>
            <person name="Bopp D."/>
            <person name="Brown S.J."/>
            <person name="Bucher G."/>
            <person name="Butts T."/>
            <person name="Chaumot A."/>
            <person name="Denell R.E."/>
            <person name="Ferrier D.E."/>
            <person name="Friedrich M."/>
            <person name="Gordon C.M."/>
            <person name="Jindra M."/>
            <person name="Klingler M."/>
            <person name="Lan Q."/>
            <person name="Lattorff H.M."/>
            <person name="Laudet V."/>
            <person name="von Levetsow C."/>
            <person name="Liu Z."/>
            <person name="Lutz R."/>
            <person name="Lynch J.A."/>
            <person name="da Fonseca R.N."/>
            <person name="Posnien N."/>
            <person name="Reuter R."/>
            <person name="Roth S."/>
            <person name="Savard J."/>
            <person name="Schinko J.B."/>
            <person name="Schmitt C."/>
            <person name="Schoppmeier M."/>
            <person name="Schroder R."/>
            <person name="Shippy T.D."/>
            <person name="Simonnet F."/>
            <person name="Marques-Souza H."/>
            <person name="Tautz D."/>
            <person name="Tomoyasu Y."/>
            <person name="Trauner J."/>
            <person name="Van der Zee M."/>
            <person name="Vervoort M."/>
            <person name="Wittkopp N."/>
            <person name="Wimmer E.A."/>
            <person name="Yang X."/>
            <person name="Jones A.K."/>
            <person name="Sattelle D.B."/>
            <person name="Ebert P.R."/>
            <person name="Nelson D."/>
            <person name="Scott J.G."/>
            <person name="Beeman R.W."/>
            <person name="Muthukrishnan S."/>
            <person name="Kramer K.J."/>
            <person name="Arakane Y."/>
            <person name="Beeman R.W."/>
            <person name="Zhu Q."/>
            <person name="Hogenkamp D."/>
            <person name="Dixit R."/>
            <person name="Oppert B."/>
            <person name="Jiang H."/>
            <person name="Zou Z."/>
            <person name="Marshall J."/>
            <person name="Elpidina E."/>
            <person name="Vinokurov K."/>
            <person name="Oppert C."/>
            <person name="Zou Z."/>
            <person name="Evans J."/>
            <person name="Lu Z."/>
            <person name="Zhao P."/>
            <person name="Sumathipala N."/>
            <person name="Altincicek B."/>
            <person name="Vilcinskas A."/>
            <person name="Williams M."/>
            <person name="Hultmark D."/>
            <person name="Hetru C."/>
            <person name="Jiang H."/>
            <person name="Grimmelikhuijzen C.J."/>
            <person name="Hauser F."/>
            <person name="Cazzamali G."/>
            <person name="Williamson M."/>
            <person name="Park Y."/>
            <person name="Li B."/>
            <person name="Tanaka Y."/>
            <person name="Predel R."/>
            <person name="Neupert S."/>
            <person name="Schachtner J."/>
            <person name="Verleyen P."/>
            <person name="Raible F."/>
            <person name="Bork P."/>
            <person name="Friedrich M."/>
            <person name="Walden K.K."/>
            <person name="Robertson H.M."/>
            <person name="Angeli S."/>
            <person name="Foret S."/>
            <person name="Bucher G."/>
            <person name="Schuetz S."/>
            <person name="Maleszka R."/>
            <person name="Wimmer E.A."/>
            <person name="Beeman R.W."/>
            <person name="Lorenzen M."/>
            <person name="Tomoyasu Y."/>
            <person name="Miller S.C."/>
            <person name="Grossmann D."/>
            <person name="Bucher G."/>
        </authorList>
    </citation>
    <scope>NUCLEOTIDE SEQUENCE [LARGE SCALE GENOMIC DNA]</scope>
    <source>
        <strain evidence="17 18">Georgia GA2</strain>
    </source>
</reference>
<comment type="pathway">
    <text evidence="2">Lipid metabolism; phospholipid metabolism.</text>
</comment>
<evidence type="ECO:0000313" key="17">
    <source>
        <dbReference type="EMBL" id="KYB28832.1"/>
    </source>
</evidence>
<dbReference type="EMBL" id="KQ971319">
    <property type="protein sequence ID" value="KYB28832.1"/>
    <property type="molecule type" value="Genomic_DNA"/>
</dbReference>
<reference evidence="17 18" key="2">
    <citation type="journal article" date="2010" name="Nucleic Acids Res.">
        <title>BeetleBase in 2010: revisions to provide comprehensive genomic information for Tribolium castaneum.</title>
        <authorList>
            <person name="Kim H.S."/>
            <person name="Murphy T."/>
            <person name="Xia J."/>
            <person name="Caragea D."/>
            <person name="Park Y."/>
            <person name="Beeman R.W."/>
            <person name="Lorenzen M.D."/>
            <person name="Butcher S."/>
            <person name="Manak J.R."/>
            <person name="Brown S.J."/>
        </authorList>
    </citation>
    <scope>GENOME REANNOTATION</scope>
    <source>
        <strain evidence="17 18">Georgia GA2</strain>
    </source>
</reference>
<keyword evidence="10 15" id="KW-0472">Membrane</keyword>
<keyword evidence="8 15" id="KW-1133">Transmembrane helix</keyword>
<dbReference type="GO" id="GO:0008374">
    <property type="term" value="F:O-acyltransferase activity"/>
    <property type="evidence" value="ECO:0007669"/>
    <property type="project" value="InterPro"/>
</dbReference>
<dbReference type="GO" id="GO:0008654">
    <property type="term" value="P:phospholipid biosynthetic process"/>
    <property type="evidence" value="ECO:0007669"/>
    <property type="project" value="UniProtKB-KW"/>
</dbReference>
<keyword evidence="18" id="KW-1185">Reference proteome</keyword>
<evidence type="ECO:0000256" key="7">
    <source>
        <dbReference type="ARBA" id="ARBA00022837"/>
    </source>
</evidence>
<dbReference type="Gene3D" id="1.10.238.10">
    <property type="entry name" value="EF-hand"/>
    <property type="match status" value="1"/>
</dbReference>
<dbReference type="GO" id="GO:0042171">
    <property type="term" value="F:lysophosphatidic acid acyltransferase activity"/>
    <property type="evidence" value="ECO:0000318"/>
    <property type="project" value="GO_Central"/>
</dbReference>
<dbReference type="Pfam" id="PF01553">
    <property type="entry name" value="Acyltransferase"/>
    <property type="match status" value="1"/>
</dbReference>
<gene>
    <name evidence="17" type="primary">AUGUSTUS-3.0.2_03327</name>
    <name evidence="17" type="ORF">TcasGA2_TC003327</name>
</gene>
<keyword evidence="9" id="KW-0443">Lipid metabolism</keyword>
<dbReference type="SMART" id="SM00054">
    <property type="entry name" value="EFh"/>
    <property type="match status" value="3"/>
</dbReference>
<feature type="domain" description="EF-hand" evidence="16">
    <location>
        <begin position="443"/>
        <end position="478"/>
    </location>
</feature>
<dbReference type="CDD" id="cd00051">
    <property type="entry name" value="EFh"/>
    <property type="match status" value="1"/>
</dbReference>
<dbReference type="PROSITE" id="PS50222">
    <property type="entry name" value="EF_HAND_2"/>
    <property type="match status" value="2"/>
</dbReference>
<keyword evidence="11" id="KW-0594">Phospholipid biosynthesis</keyword>
<proteinExistence type="inferred from homology"/>
<dbReference type="PANTHER" id="PTHR23063:SF52">
    <property type="entry name" value="LYSOPHOSPHATIDYLCHOLINE ACYLTRANSFERASE"/>
    <property type="match status" value="1"/>
</dbReference>
<protein>
    <submittedName>
        <fullName evidence="17">1-acylglycerophosphocholine O-acyltransferase 1-like Protein</fullName>
    </submittedName>
</protein>
<dbReference type="GO" id="GO:0005783">
    <property type="term" value="C:endoplasmic reticulum"/>
    <property type="evidence" value="ECO:0000318"/>
    <property type="project" value="GO_Central"/>
</dbReference>
<feature type="domain" description="EF-hand" evidence="16">
    <location>
        <begin position="515"/>
        <end position="550"/>
    </location>
</feature>
<dbReference type="InterPro" id="IPR018247">
    <property type="entry name" value="EF_Hand_1_Ca_BS"/>
</dbReference>
<dbReference type="SUPFAM" id="SSF47473">
    <property type="entry name" value="EF-hand"/>
    <property type="match status" value="1"/>
</dbReference>
<keyword evidence="4" id="KW-0444">Lipid biosynthesis</keyword>
<evidence type="ECO:0000256" key="8">
    <source>
        <dbReference type="ARBA" id="ARBA00022989"/>
    </source>
</evidence>
<keyword evidence="12" id="KW-1208">Phospholipid metabolism</keyword>